<dbReference type="SUPFAM" id="SSF56436">
    <property type="entry name" value="C-type lectin-like"/>
    <property type="match status" value="1"/>
</dbReference>
<keyword evidence="1" id="KW-1015">Disulfide bond</keyword>
<evidence type="ECO:0000256" key="2">
    <source>
        <dbReference type="SAM" id="SignalP"/>
    </source>
</evidence>
<keyword evidence="4" id="KW-1185">Reference proteome</keyword>
<dbReference type="PROSITE" id="PS50041">
    <property type="entry name" value="C_TYPE_LECTIN_2"/>
    <property type="match status" value="1"/>
</dbReference>
<dbReference type="InterPro" id="IPR016186">
    <property type="entry name" value="C-type_lectin-like/link_sf"/>
</dbReference>
<evidence type="ECO:0000313" key="4">
    <source>
        <dbReference type="Proteomes" id="UP000695000"/>
    </source>
</evidence>
<name>A0ABM1M100_NICVS</name>
<dbReference type="InterPro" id="IPR051004">
    <property type="entry name" value="DC-SIGN_domain-containing"/>
</dbReference>
<organism evidence="4 5">
    <name type="scientific">Nicrophorus vespilloides</name>
    <name type="common">Boreal carrion beetle</name>
    <dbReference type="NCBI Taxonomy" id="110193"/>
    <lineage>
        <taxon>Eukaryota</taxon>
        <taxon>Metazoa</taxon>
        <taxon>Ecdysozoa</taxon>
        <taxon>Arthropoda</taxon>
        <taxon>Hexapoda</taxon>
        <taxon>Insecta</taxon>
        <taxon>Pterygota</taxon>
        <taxon>Neoptera</taxon>
        <taxon>Endopterygota</taxon>
        <taxon>Coleoptera</taxon>
        <taxon>Polyphaga</taxon>
        <taxon>Staphyliniformia</taxon>
        <taxon>Silphidae</taxon>
        <taxon>Nicrophorinae</taxon>
        <taxon>Nicrophorus</taxon>
    </lineage>
</organism>
<sequence>MNLKLLVILLVAFCGSSTSSSVKRSPLQYEFKDKLYYFETFYKASWFKAFMACSKNGMELWSIDSDEEFDKVHKYVKEKMEYKKDLMIWTAGAMKDKGQFYWMNTGNPVRSSRWWPTSPSNYDGRQFCLHIWLTEGKFLLNDFRCDMESYFICESRKI</sequence>
<protein>
    <submittedName>
        <fullName evidence="5">Lectin subunit alpha-like</fullName>
    </submittedName>
</protein>
<dbReference type="SMART" id="SM00034">
    <property type="entry name" value="CLECT"/>
    <property type="match status" value="1"/>
</dbReference>
<accession>A0ABM1M100</accession>
<feature type="chain" id="PRO_5046214239" evidence="2">
    <location>
        <begin position="20"/>
        <end position="158"/>
    </location>
</feature>
<dbReference type="PROSITE" id="PS00615">
    <property type="entry name" value="C_TYPE_LECTIN_1"/>
    <property type="match status" value="1"/>
</dbReference>
<dbReference type="PANTHER" id="PTHR22802">
    <property type="entry name" value="C-TYPE LECTIN SUPERFAMILY MEMBER"/>
    <property type="match status" value="1"/>
</dbReference>
<evidence type="ECO:0000256" key="1">
    <source>
        <dbReference type="ARBA" id="ARBA00023157"/>
    </source>
</evidence>
<feature type="domain" description="C-type lectin" evidence="3">
    <location>
        <begin position="31"/>
        <end position="154"/>
    </location>
</feature>
<dbReference type="RefSeq" id="XP_017768250.1">
    <property type="nucleotide sequence ID" value="XM_017912761.1"/>
</dbReference>
<dbReference type="InterPro" id="IPR016187">
    <property type="entry name" value="CTDL_fold"/>
</dbReference>
<proteinExistence type="predicted"/>
<keyword evidence="2" id="KW-0732">Signal</keyword>
<dbReference type="InterPro" id="IPR018378">
    <property type="entry name" value="C-type_lectin_CS"/>
</dbReference>
<dbReference type="InterPro" id="IPR001304">
    <property type="entry name" value="C-type_lectin-like"/>
</dbReference>
<reference evidence="5" key="1">
    <citation type="submission" date="2025-08" db="UniProtKB">
        <authorList>
            <consortium name="RefSeq"/>
        </authorList>
    </citation>
    <scope>IDENTIFICATION</scope>
    <source>
        <tissue evidence="5">Whole Larva</tissue>
    </source>
</reference>
<evidence type="ECO:0000313" key="5">
    <source>
        <dbReference type="RefSeq" id="XP_017768250.1"/>
    </source>
</evidence>
<evidence type="ECO:0000259" key="3">
    <source>
        <dbReference type="PROSITE" id="PS50041"/>
    </source>
</evidence>
<dbReference type="GeneID" id="108556590"/>
<dbReference type="Gene3D" id="3.10.100.10">
    <property type="entry name" value="Mannose-Binding Protein A, subunit A"/>
    <property type="match status" value="1"/>
</dbReference>
<dbReference type="Pfam" id="PF00059">
    <property type="entry name" value="Lectin_C"/>
    <property type="match status" value="1"/>
</dbReference>
<dbReference type="PANTHER" id="PTHR22802:SF465">
    <property type="entry name" value="AT17652P-RELATED"/>
    <property type="match status" value="1"/>
</dbReference>
<dbReference type="CDD" id="cd00037">
    <property type="entry name" value="CLECT"/>
    <property type="match status" value="1"/>
</dbReference>
<gene>
    <name evidence="5" type="primary">LOC108556590</name>
</gene>
<dbReference type="Proteomes" id="UP000695000">
    <property type="component" value="Unplaced"/>
</dbReference>
<feature type="signal peptide" evidence="2">
    <location>
        <begin position="1"/>
        <end position="19"/>
    </location>
</feature>